<dbReference type="Gene3D" id="3.30.1360.40">
    <property type="match status" value="1"/>
</dbReference>
<keyword evidence="3" id="KW-0963">Cytoplasm</keyword>
<dbReference type="GO" id="GO:0005737">
    <property type="term" value="C:cytoplasm"/>
    <property type="evidence" value="ECO:0007669"/>
    <property type="project" value="UniProtKB-SubCell"/>
</dbReference>
<dbReference type="PANTHER" id="PTHR20982:SF3">
    <property type="entry name" value="MITOCHONDRIAL RIBOSOME RECYCLING FACTOR PSEUDO 1"/>
    <property type="match status" value="1"/>
</dbReference>
<dbReference type="HAMAP" id="MF_00040">
    <property type="entry name" value="RRF"/>
    <property type="match status" value="1"/>
</dbReference>
<keyword evidence="2 3" id="KW-0648">Protein biosynthesis</keyword>
<dbReference type="RefSeq" id="WP_096862557.1">
    <property type="nucleotide sequence ID" value="NZ_CP023668.1"/>
</dbReference>
<keyword evidence="5" id="KW-1185">Reference proteome</keyword>
<dbReference type="GO" id="GO:0006415">
    <property type="term" value="P:translational termination"/>
    <property type="evidence" value="ECO:0007669"/>
    <property type="project" value="UniProtKB-UniRule"/>
</dbReference>
<dbReference type="SUPFAM" id="SSF55194">
    <property type="entry name" value="Ribosome recycling factor, RRF"/>
    <property type="match status" value="1"/>
</dbReference>
<dbReference type="NCBIfam" id="TIGR00496">
    <property type="entry name" value="frr"/>
    <property type="match status" value="1"/>
</dbReference>
<accession>A0A291IR51</accession>
<proteinExistence type="inferred from homology"/>
<dbReference type="AlphaFoldDB" id="A0A291IR51"/>
<evidence type="ECO:0000313" key="4">
    <source>
        <dbReference type="EMBL" id="ATG97269.1"/>
    </source>
</evidence>
<evidence type="ECO:0000256" key="2">
    <source>
        <dbReference type="ARBA" id="ARBA00022917"/>
    </source>
</evidence>
<dbReference type="OrthoDB" id="9804006at2"/>
<dbReference type="KEGG" id="mlac:CP520_00650"/>
<sequence>MTTQDIIKQTEQQMDKTIDAFLTHVSQIRTGRANPQMLNGVLVDAYGTPTPLNQVAQISAPEPQTIVVKPYDKGQINTIVSGINKAGLGMNPIPDAEVIRINIPPLTEEIRKDVVKKMRKDLEEYKVQIRNERRKAIGNVIKSDDFSNDVETQFEKDMDVVTRKYIEKLDDAAKAKEQQLMTV</sequence>
<comment type="similarity">
    <text evidence="1 3">Belongs to the RRF family.</text>
</comment>
<comment type="function">
    <text evidence="3">Responsible for the release of ribosomes from messenger RNA at the termination of protein biosynthesis. May increase the efficiency of translation by recycling ribosomes from one round of translation to another.</text>
</comment>
<dbReference type="InterPro" id="IPR023584">
    <property type="entry name" value="Ribosome_recyc_fac_dom"/>
</dbReference>
<dbReference type="EMBL" id="CP023668">
    <property type="protein sequence ID" value="ATG97269.1"/>
    <property type="molecule type" value="Genomic_DNA"/>
</dbReference>
<dbReference type="FunFam" id="3.30.1360.40:FF:000001">
    <property type="entry name" value="Ribosome-recycling factor"/>
    <property type="match status" value="1"/>
</dbReference>
<dbReference type="Proteomes" id="UP000232227">
    <property type="component" value="Chromosome"/>
</dbReference>
<dbReference type="Pfam" id="PF01765">
    <property type="entry name" value="RRF"/>
    <property type="match status" value="1"/>
</dbReference>
<name>A0A291IR51_9MOLU</name>
<protein>
    <recommendedName>
        <fullName evidence="3">Ribosome-recycling factor</fullName>
        <shortName evidence="3">RRF</shortName>
    </recommendedName>
    <alternativeName>
        <fullName evidence="3">Ribosome-releasing factor</fullName>
    </alternativeName>
</protein>
<dbReference type="PANTHER" id="PTHR20982">
    <property type="entry name" value="RIBOSOME RECYCLING FACTOR"/>
    <property type="match status" value="1"/>
</dbReference>
<dbReference type="GO" id="GO:0043023">
    <property type="term" value="F:ribosomal large subunit binding"/>
    <property type="evidence" value="ECO:0007669"/>
    <property type="project" value="TreeGrafter"/>
</dbReference>
<dbReference type="InterPro" id="IPR002661">
    <property type="entry name" value="Ribosome_recyc_fac"/>
</dbReference>
<evidence type="ECO:0000256" key="3">
    <source>
        <dbReference type="HAMAP-Rule" id="MF_00040"/>
    </source>
</evidence>
<dbReference type="Gene3D" id="1.10.132.20">
    <property type="entry name" value="Ribosome-recycling factor"/>
    <property type="match status" value="1"/>
</dbReference>
<evidence type="ECO:0000313" key="5">
    <source>
        <dbReference type="Proteomes" id="UP000232227"/>
    </source>
</evidence>
<gene>
    <name evidence="3" type="primary">frr</name>
    <name evidence="4" type="ORF">CP520_00650</name>
</gene>
<dbReference type="CDD" id="cd00520">
    <property type="entry name" value="RRF"/>
    <property type="match status" value="1"/>
</dbReference>
<dbReference type="InterPro" id="IPR036191">
    <property type="entry name" value="RRF_sf"/>
</dbReference>
<evidence type="ECO:0000256" key="1">
    <source>
        <dbReference type="ARBA" id="ARBA00005912"/>
    </source>
</evidence>
<organism evidence="4 5">
    <name type="scientific">Mesoplasma lactucae ATCC 49193</name>
    <dbReference type="NCBI Taxonomy" id="81460"/>
    <lineage>
        <taxon>Bacteria</taxon>
        <taxon>Bacillati</taxon>
        <taxon>Mycoplasmatota</taxon>
        <taxon>Mollicutes</taxon>
        <taxon>Entomoplasmatales</taxon>
        <taxon>Entomoplasmataceae</taxon>
        <taxon>Mesoplasma</taxon>
    </lineage>
</organism>
<comment type="subcellular location">
    <subcellularLocation>
        <location evidence="3">Cytoplasm</location>
    </subcellularLocation>
</comment>
<reference evidence="4 5" key="1">
    <citation type="submission" date="2017-09" db="EMBL/GenBank/DDBJ databases">
        <title>SPAdes assembly of the Mesoplasma lactucae genome.</title>
        <authorList>
            <person name="Knight T.F."/>
            <person name="Rubinstein R."/>
            <person name="Citino T."/>
        </authorList>
    </citation>
    <scope>NUCLEOTIDE SEQUENCE [LARGE SCALE GENOMIC DNA]</scope>
    <source>
        <strain evidence="4 5">831-C4</strain>
    </source>
</reference>